<gene>
    <name evidence="2" type="ORF">HCZ30_03975</name>
</gene>
<dbReference type="InterPro" id="IPR051783">
    <property type="entry name" value="NAD(P)-dependent_oxidoreduct"/>
</dbReference>
<reference evidence="2 3" key="1">
    <citation type="submission" date="2020-03" db="EMBL/GenBank/DDBJ databases">
        <title>Bacterial isolates of synthetic phycosphere.</title>
        <authorList>
            <person name="Fu H."/>
            <person name="Moran M.A."/>
        </authorList>
    </citation>
    <scope>NUCLEOTIDE SEQUENCE [LARGE SCALE GENOMIC DNA]</scope>
    <source>
        <strain evidence="2 3">HF1</strain>
    </source>
</reference>
<dbReference type="Proteomes" id="UP000709466">
    <property type="component" value="Unassembled WGS sequence"/>
</dbReference>
<comment type="caution">
    <text evidence="2">The sequence shown here is derived from an EMBL/GenBank/DDBJ whole genome shotgun (WGS) entry which is preliminary data.</text>
</comment>
<evidence type="ECO:0000259" key="1">
    <source>
        <dbReference type="Pfam" id="PF01370"/>
    </source>
</evidence>
<dbReference type="InterPro" id="IPR036291">
    <property type="entry name" value="NAD(P)-bd_dom_sf"/>
</dbReference>
<accession>A0ABX0VXG8</accession>
<organism evidence="2 3">
    <name type="scientific">Marivivens donghaensis</name>
    <dbReference type="NCBI Taxonomy" id="1699413"/>
    <lineage>
        <taxon>Bacteria</taxon>
        <taxon>Pseudomonadati</taxon>
        <taxon>Pseudomonadota</taxon>
        <taxon>Alphaproteobacteria</taxon>
        <taxon>Rhodobacterales</taxon>
        <taxon>Paracoccaceae</taxon>
        <taxon>Marivivens group</taxon>
        <taxon>Marivivens</taxon>
    </lineage>
</organism>
<sequence length="297" mass="32009">MTLEILVTGASGFVGGRVSRRLVRSGHRVTSLVRPGSEQNAHANTRKIRNDLLESPLDTRGFDFVVHCAGEVSPSDPRLPLDESVNVKLARNIALGGAKRLIFISSIAASQAEIDPTKASRYGIEKLASEHAARAVLPAWTKCVFVRPPAIYGPGSQGPLAALAKLVQKGVPLPLGAASTPRPYLAVQNFESFINALVTATESDWTLNNLSTPEPHDGVQLSTKQVCEAIAAATRQPARLFPVPTPLLRLAGAATGKSTLIRSALDAVPVRYDRQAFDDWHWSPEARMPDTLKYLNL</sequence>
<dbReference type="Gene3D" id="3.40.50.720">
    <property type="entry name" value="NAD(P)-binding Rossmann-like Domain"/>
    <property type="match status" value="1"/>
</dbReference>
<dbReference type="EMBL" id="JAATOP010000002">
    <property type="protein sequence ID" value="NIY71589.1"/>
    <property type="molecule type" value="Genomic_DNA"/>
</dbReference>
<dbReference type="RefSeq" id="WP_167636533.1">
    <property type="nucleotide sequence ID" value="NZ_JAATOP010000002.1"/>
</dbReference>
<dbReference type="PANTHER" id="PTHR48079">
    <property type="entry name" value="PROTEIN YEEZ"/>
    <property type="match status" value="1"/>
</dbReference>
<dbReference type="InterPro" id="IPR001509">
    <property type="entry name" value="Epimerase_deHydtase"/>
</dbReference>
<protein>
    <submittedName>
        <fullName evidence="2">NAD-dependent epimerase/dehydratase family protein</fullName>
    </submittedName>
</protein>
<evidence type="ECO:0000313" key="2">
    <source>
        <dbReference type="EMBL" id="NIY71589.1"/>
    </source>
</evidence>
<proteinExistence type="predicted"/>
<name>A0ABX0VXG8_9RHOB</name>
<dbReference type="Pfam" id="PF01370">
    <property type="entry name" value="Epimerase"/>
    <property type="match status" value="1"/>
</dbReference>
<evidence type="ECO:0000313" key="3">
    <source>
        <dbReference type="Proteomes" id="UP000709466"/>
    </source>
</evidence>
<feature type="domain" description="NAD-dependent epimerase/dehydratase" evidence="1">
    <location>
        <begin position="5"/>
        <end position="190"/>
    </location>
</feature>
<keyword evidence="3" id="KW-1185">Reference proteome</keyword>
<dbReference type="SUPFAM" id="SSF51735">
    <property type="entry name" value="NAD(P)-binding Rossmann-fold domains"/>
    <property type="match status" value="1"/>
</dbReference>
<dbReference type="PANTHER" id="PTHR48079:SF6">
    <property type="entry name" value="NAD(P)-BINDING DOMAIN-CONTAINING PROTEIN-RELATED"/>
    <property type="match status" value="1"/>
</dbReference>